<reference evidence="1" key="1">
    <citation type="submission" date="2017-12" db="EMBL/GenBank/DDBJ databases">
        <title>High-resolution comparative analysis of great ape genomes.</title>
        <authorList>
            <person name="Pollen A."/>
            <person name="Hastie A."/>
            <person name="Hormozdiari F."/>
            <person name="Dougherty M."/>
            <person name="Liu R."/>
            <person name="Chaisson M."/>
            <person name="Hoppe E."/>
            <person name="Hill C."/>
            <person name="Pang A."/>
            <person name="Hillier L."/>
            <person name="Baker C."/>
            <person name="Armstrong J."/>
            <person name="Shendure J."/>
            <person name="Paten B."/>
            <person name="Wilson R."/>
            <person name="Chao H."/>
            <person name="Schneider V."/>
            <person name="Ventura M."/>
            <person name="Kronenberg Z."/>
            <person name="Murali S."/>
            <person name="Gordon D."/>
            <person name="Cantsilieris S."/>
            <person name="Munson K."/>
            <person name="Nelson B."/>
            <person name="Raja A."/>
            <person name="Underwood J."/>
            <person name="Diekhans M."/>
            <person name="Fiddes I."/>
            <person name="Haussler D."/>
            <person name="Eichler E."/>
        </authorList>
    </citation>
    <scope>NUCLEOTIDE SEQUENCE [LARGE SCALE GENOMIC DNA]</scope>
    <source>
        <strain evidence="1">Susie</strain>
    </source>
</reference>
<dbReference type="GO" id="GO:0006418">
    <property type="term" value="P:tRNA aminoacylation for protein translation"/>
    <property type="evidence" value="ECO:0007669"/>
    <property type="project" value="InterPro"/>
</dbReference>
<name>A0A2J8X862_PONAB</name>
<dbReference type="SUPFAM" id="SSF47323">
    <property type="entry name" value="Anticodon-binding domain of a subclass of class I aminoacyl-tRNA synthetases"/>
    <property type="match status" value="1"/>
</dbReference>
<dbReference type="GO" id="GO:0004812">
    <property type="term" value="F:aminoacyl-tRNA ligase activity"/>
    <property type="evidence" value="ECO:0007669"/>
    <property type="project" value="InterPro"/>
</dbReference>
<dbReference type="EMBL" id="NDHI03003370">
    <property type="protein sequence ID" value="PNJ78210.1"/>
    <property type="molecule type" value="Genomic_DNA"/>
</dbReference>
<dbReference type="AlphaFoldDB" id="A0A2J8X862"/>
<proteinExistence type="predicted"/>
<dbReference type="InterPro" id="IPR009080">
    <property type="entry name" value="tRNAsynth_Ia_anticodon-bd"/>
</dbReference>
<organism evidence="1">
    <name type="scientific">Pongo abelii</name>
    <name type="common">Sumatran orangutan</name>
    <name type="synonym">Pongo pygmaeus abelii</name>
    <dbReference type="NCBI Taxonomy" id="9601"/>
    <lineage>
        <taxon>Eukaryota</taxon>
        <taxon>Metazoa</taxon>
        <taxon>Chordata</taxon>
        <taxon>Craniata</taxon>
        <taxon>Vertebrata</taxon>
        <taxon>Euteleostomi</taxon>
        <taxon>Mammalia</taxon>
        <taxon>Eutheria</taxon>
        <taxon>Euarchontoglires</taxon>
        <taxon>Primates</taxon>
        <taxon>Haplorrhini</taxon>
        <taxon>Catarrhini</taxon>
        <taxon>Hominidae</taxon>
        <taxon>Pongo</taxon>
    </lineage>
</organism>
<dbReference type="GO" id="GO:0005524">
    <property type="term" value="F:ATP binding"/>
    <property type="evidence" value="ECO:0007669"/>
    <property type="project" value="InterPro"/>
</dbReference>
<feature type="non-terminal residue" evidence="1">
    <location>
        <position position="1"/>
    </location>
</feature>
<comment type="caution">
    <text evidence="1">The sequence shown here is derived from an EMBL/GenBank/DDBJ whole genome shotgun (WGS) entry which is preliminary data.</text>
</comment>
<gene>
    <name evidence="1" type="ORF">CR201_G0004168</name>
</gene>
<accession>A0A2J8X862</accession>
<evidence type="ECO:0000313" key="1">
    <source>
        <dbReference type="EMBL" id="PNJ78210.1"/>
    </source>
</evidence>
<sequence length="89" mass="9640">MLWERLSSTKRAVKAALADDFDTPRVVDAILGLAHHGNGQLRASPKEPGGPRSPAVFGAIISYFEQFFETVGISLANQQLANSCAQNQR</sequence>
<protein>
    <submittedName>
        <fullName evidence="1">CARS2 isoform 29</fullName>
    </submittedName>
</protein>